<keyword evidence="1" id="KW-1133">Transmembrane helix</keyword>
<dbReference type="RefSeq" id="WP_150336720.1">
    <property type="nucleotide sequence ID" value="NZ_JAERIX010000025.1"/>
</dbReference>
<dbReference type="AlphaFoldDB" id="A0A5M9QS32"/>
<feature type="transmembrane region" description="Helical" evidence="1">
    <location>
        <begin position="37"/>
        <end position="56"/>
    </location>
</feature>
<proteinExistence type="predicted"/>
<keyword evidence="1" id="KW-0812">Transmembrane</keyword>
<dbReference type="EMBL" id="VXKE01000004">
    <property type="protein sequence ID" value="KAA8711148.1"/>
    <property type="molecule type" value="Genomic_DNA"/>
</dbReference>
<evidence type="ECO:0000313" key="3">
    <source>
        <dbReference type="Proteomes" id="UP000323707"/>
    </source>
</evidence>
<sequence length="62" mass="7119">MREWAIWKLKRIKQGICDTFSDVIIAIRVFIDFYGQGIMVGIIYLVFALVGALIIWDIGSKI</sequence>
<keyword evidence="1" id="KW-0472">Membrane</keyword>
<evidence type="ECO:0000256" key="1">
    <source>
        <dbReference type="SAM" id="Phobius"/>
    </source>
</evidence>
<name>A0A5M9QS32_9HELI</name>
<gene>
    <name evidence="2" type="ORF">F4V45_01315</name>
</gene>
<comment type="caution">
    <text evidence="2">The sequence shown here is derived from an EMBL/GenBank/DDBJ whole genome shotgun (WGS) entry which is preliminary data.</text>
</comment>
<evidence type="ECO:0000313" key="2">
    <source>
        <dbReference type="EMBL" id="KAA8711148.1"/>
    </source>
</evidence>
<protein>
    <submittedName>
        <fullName evidence="2">Uncharacterized protein</fullName>
    </submittedName>
</protein>
<dbReference type="Proteomes" id="UP000323707">
    <property type="component" value="Unassembled WGS sequence"/>
</dbReference>
<accession>A0A5M9QS32</accession>
<reference evidence="2 3" key="1">
    <citation type="submission" date="2019-09" db="EMBL/GenBank/DDBJ databases">
        <title>Draft genome sequence of various Type strains from the CCUG.</title>
        <authorList>
            <person name="Pineiro-Iglesias B."/>
            <person name="Tunovic T."/>
            <person name="Unosson C."/>
            <person name="Inganas E."/>
            <person name="Ohlen M."/>
            <person name="Cardew S."/>
            <person name="Jensie-Markopoulos S."/>
            <person name="Salva-Serra F."/>
            <person name="Jaen-Luchoro D."/>
            <person name="Karlsson R."/>
            <person name="Svensson-Stadler L."/>
            <person name="Chun J."/>
            <person name="Moore E."/>
        </authorList>
    </citation>
    <scope>NUCLEOTIDE SEQUENCE [LARGE SCALE GENOMIC DNA]</scope>
    <source>
        <strain evidence="2 3">CCUG 32756T</strain>
    </source>
</reference>
<organism evidence="2 3">
    <name type="scientific">Helicobacter canis</name>
    <dbReference type="NCBI Taxonomy" id="29419"/>
    <lineage>
        <taxon>Bacteria</taxon>
        <taxon>Pseudomonadati</taxon>
        <taxon>Campylobacterota</taxon>
        <taxon>Epsilonproteobacteria</taxon>
        <taxon>Campylobacterales</taxon>
        <taxon>Helicobacteraceae</taxon>
        <taxon>Helicobacter</taxon>
    </lineage>
</organism>